<dbReference type="InParanoid" id="A0A251UF99"/>
<sequence>MIHSAYASSILKKLDFINGFCCELSFLLSFSKSSRLSFSPFHKCNIMKQIIKFGYYRMSESLISVTFSGTN</sequence>
<dbReference type="EMBL" id="CM007895">
    <property type="protein sequence ID" value="OTG22030.1"/>
    <property type="molecule type" value="Genomic_DNA"/>
</dbReference>
<evidence type="ECO:0000313" key="3">
    <source>
        <dbReference type="Proteomes" id="UP000215914"/>
    </source>
</evidence>
<name>A0A251UF99_HELAN</name>
<reference evidence="1 3" key="1">
    <citation type="journal article" date="2017" name="Nature">
        <title>The sunflower genome provides insights into oil metabolism, flowering and Asterid evolution.</title>
        <authorList>
            <person name="Badouin H."/>
            <person name="Gouzy J."/>
            <person name="Grassa C.J."/>
            <person name="Murat F."/>
            <person name="Staton S.E."/>
            <person name="Cottret L."/>
            <person name="Lelandais-Briere C."/>
            <person name="Owens G.L."/>
            <person name="Carrere S."/>
            <person name="Mayjonade B."/>
            <person name="Legrand L."/>
            <person name="Gill N."/>
            <person name="Kane N.C."/>
            <person name="Bowers J.E."/>
            <person name="Hubner S."/>
            <person name="Bellec A."/>
            <person name="Berard A."/>
            <person name="Berges H."/>
            <person name="Blanchet N."/>
            <person name="Boniface M.C."/>
            <person name="Brunel D."/>
            <person name="Catrice O."/>
            <person name="Chaidir N."/>
            <person name="Claudel C."/>
            <person name="Donnadieu C."/>
            <person name="Faraut T."/>
            <person name="Fievet G."/>
            <person name="Helmstetter N."/>
            <person name="King M."/>
            <person name="Knapp S.J."/>
            <person name="Lai Z."/>
            <person name="Le Paslier M.C."/>
            <person name="Lippi Y."/>
            <person name="Lorenzon L."/>
            <person name="Mandel J.R."/>
            <person name="Marage G."/>
            <person name="Marchand G."/>
            <person name="Marquand E."/>
            <person name="Bret-Mestries E."/>
            <person name="Morien E."/>
            <person name="Nambeesan S."/>
            <person name="Nguyen T."/>
            <person name="Pegot-Espagnet P."/>
            <person name="Pouilly N."/>
            <person name="Raftis F."/>
            <person name="Sallet E."/>
            <person name="Schiex T."/>
            <person name="Thomas J."/>
            <person name="Vandecasteele C."/>
            <person name="Vares D."/>
            <person name="Vear F."/>
            <person name="Vautrin S."/>
            <person name="Crespi M."/>
            <person name="Mangin B."/>
            <person name="Burke J.M."/>
            <person name="Salse J."/>
            <person name="Munos S."/>
            <person name="Vincourt P."/>
            <person name="Rieseberg L.H."/>
            <person name="Langlade N.B."/>
        </authorList>
    </citation>
    <scope>NUCLEOTIDE SEQUENCE [LARGE SCALE GENOMIC DNA]</scope>
    <source>
        <strain evidence="3">cv. SF193</strain>
        <tissue evidence="1">Leaves</tissue>
    </source>
</reference>
<dbReference type="Proteomes" id="UP000215914">
    <property type="component" value="Chromosome 6"/>
</dbReference>
<evidence type="ECO:0000313" key="1">
    <source>
        <dbReference type="EMBL" id="KAF5776086.1"/>
    </source>
</evidence>
<proteinExistence type="predicted"/>
<gene>
    <name evidence="2" type="ORF">HannXRQ_Chr06g0167031</name>
    <name evidence="1" type="ORF">HanXRQr2_Chr13g0619361</name>
</gene>
<reference evidence="2" key="2">
    <citation type="submission" date="2017-02" db="EMBL/GenBank/DDBJ databases">
        <title>Sunflower complete genome.</title>
        <authorList>
            <person name="Langlade N."/>
            <person name="Munos S."/>
        </authorList>
    </citation>
    <scope>NUCLEOTIDE SEQUENCE [LARGE SCALE GENOMIC DNA]</scope>
    <source>
        <tissue evidence="2">Leaves</tissue>
    </source>
</reference>
<reference evidence="1" key="3">
    <citation type="submission" date="2020-06" db="EMBL/GenBank/DDBJ databases">
        <title>Helianthus annuus Genome sequencing and assembly Release 2.</title>
        <authorList>
            <person name="Gouzy J."/>
            <person name="Langlade N."/>
            <person name="Munos S."/>
        </authorList>
    </citation>
    <scope>NUCLEOTIDE SEQUENCE</scope>
    <source>
        <tissue evidence="1">Leaves</tissue>
    </source>
</reference>
<keyword evidence="3" id="KW-1185">Reference proteome</keyword>
<organism evidence="2 3">
    <name type="scientific">Helianthus annuus</name>
    <name type="common">Common sunflower</name>
    <dbReference type="NCBI Taxonomy" id="4232"/>
    <lineage>
        <taxon>Eukaryota</taxon>
        <taxon>Viridiplantae</taxon>
        <taxon>Streptophyta</taxon>
        <taxon>Embryophyta</taxon>
        <taxon>Tracheophyta</taxon>
        <taxon>Spermatophyta</taxon>
        <taxon>Magnoliopsida</taxon>
        <taxon>eudicotyledons</taxon>
        <taxon>Gunneridae</taxon>
        <taxon>Pentapetalae</taxon>
        <taxon>asterids</taxon>
        <taxon>campanulids</taxon>
        <taxon>Asterales</taxon>
        <taxon>Asteraceae</taxon>
        <taxon>Asteroideae</taxon>
        <taxon>Heliantheae alliance</taxon>
        <taxon>Heliantheae</taxon>
        <taxon>Helianthus</taxon>
    </lineage>
</organism>
<evidence type="ECO:0000313" key="2">
    <source>
        <dbReference type="EMBL" id="OTG22030.1"/>
    </source>
</evidence>
<dbReference type="AlphaFoldDB" id="A0A251UF99"/>
<dbReference type="EMBL" id="MNCJ02000328">
    <property type="protein sequence ID" value="KAF5776086.1"/>
    <property type="molecule type" value="Genomic_DNA"/>
</dbReference>
<protein>
    <submittedName>
        <fullName evidence="2">Uncharacterized protein</fullName>
    </submittedName>
</protein>
<accession>A0A251UF99</accession>
<dbReference type="Gramene" id="mRNA:HanXRQr2_Chr13g0619361">
    <property type="protein sequence ID" value="CDS:HanXRQr2_Chr13g0619361.1"/>
    <property type="gene ID" value="HanXRQr2_Chr13g0619361"/>
</dbReference>